<keyword evidence="1" id="KW-0479">Metal-binding</keyword>
<sequence length="218" mass="23242">MKTTICDSEAAEQNPGEASLISREASTGSTSPRGGRRTAATLLAANQYNRSQSGEVVTTLRVEPPTLHCPVSRALPVSVCPVSSDLRLPHVRLAPAVQTPTRPPIGSHDGVQSPTNSSPSGSRRFQCGVPGCGQEFGSPKDLSRHEDSVHASNGDADHFRCQCGKTHARKDNHDRHARGCRLPKTSTYRCRCGRETPSVTDHLAHAGGWSSVLGCSDQ</sequence>
<gene>
    <name evidence="4" type="ORF">QBC42DRAFT_70499</name>
</gene>
<reference evidence="4" key="2">
    <citation type="submission" date="2023-06" db="EMBL/GenBank/DDBJ databases">
        <authorList>
            <consortium name="Lawrence Berkeley National Laboratory"/>
            <person name="Mondo S.J."/>
            <person name="Hensen N."/>
            <person name="Bonometti L."/>
            <person name="Westerberg I."/>
            <person name="Brannstrom I.O."/>
            <person name="Guillou S."/>
            <person name="Cros-Aarteil S."/>
            <person name="Calhoun S."/>
            <person name="Haridas S."/>
            <person name="Kuo A."/>
            <person name="Pangilinan J."/>
            <person name="Riley R."/>
            <person name="Labutti K."/>
            <person name="Andreopoulos B."/>
            <person name="Lipzen A."/>
            <person name="Chen C."/>
            <person name="Yanf M."/>
            <person name="Daum C."/>
            <person name="Ng V."/>
            <person name="Clum A."/>
            <person name="Steindorff A."/>
            <person name="Ohm R."/>
            <person name="Martin F."/>
            <person name="Silar P."/>
            <person name="Natvig D."/>
            <person name="Lalanne C."/>
            <person name="Gautier V."/>
            <person name="Ament-Velasquez S.L."/>
            <person name="Kruys A."/>
            <person name="Hutchinson M.I."/>
            <person name="Powell A.J."/>
            <person name="Barry K."/>
            <person name="Miller A.N."/>
            <person name="Grigoriev I.V."/>
            <person name="Debuchy R."/>
            <person name="Gladieux P."/>
            <person name="Thoren M.H."/>
            <person name="Johannesson H."/>
        </authorList>
    </citation>
    <scope>NUCLEOTIDE SEQUENCE</scope>
    <source>
        <strain evidence="4">PSN324</strain>
    </source>
</reference>
<name>A0AAV9HTD4_9PEZI</name>
<keyword evidence="5" id="KW-1185">Reference proteome</keyword>
<dbReference type="Gene3D" id="3.30.160.60">
    <property type="entry name" value="Classic Zinc Finger"/>
    <property type="match status" value="1"/>
</dbReference>
<reference evidence="4" key="1">
    <citation type="journal article" date="2023" name="Mol. Phylogenet. Evol.">
        <title>Genome-scale phylogeny and comparative genomics of the fungal order Sordariales.</title>
        <authorList>
            <person name="Hensen N."/>
            <person name="Bonometti L."/>
            <person name="Westerberg I."/>
            <person name="Brannstrom I.O."/>
            <person name="Guillou S."/>
            <person name="Cros-Aarteil S."/>
            <person name="Calhoun S."/>
            <person name="Haridas S."/>
            <person name="Kuo A."/>
            <person name="Mondo S."/>
            <person name="Pangilinan J."/>
            <person name="Riley R."/>
            <person name="LaButti K."/>
            <person name="Andreopoulos B."/>
            <person name="Lipzen A."/>
            <person name="Chen C."/>
            <person name="Yan M."/>
            <person name="Daum C."/>
            <person name="Ng V."/>
            <person name="Clum A."/>
            <person name="Steindorff A."/>
            <person name="Ohm R.A."/>
            <person name="Martin F."/>
            <person name="Silar P."/>
            <person name="Natvig D.O."/>
            <person name="Lalanne C."/>
            <person name="Gautier V."/>
            <person name="Ament-Velasquez S.L."/>
            <person name="Kruys A."/>
            <person name="Hutchinson M.I."/>
            <person name="Powell A.J."/>
            <person name="Barry K."/>
            <person name="Miller A.N."/>
            <person name="Grigoriev I.V."/>
            <person name="Debuchy R."/>
            <person name="Gladieux P."/>
            <person name="Hiltunen Thoren M."/>
            <person name="Johannesson H."/>
        </authorList>
    </citation>
    <scope>NUCLEOTIDE SEQUENCE</scope>
    <source>
        <strain evidence="4">PSN324</strain>
    </source>
</reference>
<feature type="domain" description="C2H2-type" evidence="3">
    <location>
        <begin position="125"/>
        <end position="155"/>
    </location>
</feature>
<dbReference type="AlphaFoldDB" id="A0AAV9HTD4"/>
<keyword evidence="1" id="KW-0862">Zinc</keyword>
<feature type="region of interest" description="Disordered" evidence="2">
    <location>
        <begin position="97"/>
        <end position="124"/>
    </location>
</feature>
<evidence type="ECO:0000256" key="2">
    <source>
        <dbReference type="SAM" id="MobiDB-lite"/>
    </source>
</evidence>
<evidence type="ECO:0000313" key="5">
    <source>
        <dbReference type="Proteomes" id="UP001321749"/>
    </source>
</evidence>
<protein>
    <recommendedName>
        <fullName evidence="3">C2H2-type domain-containing protein</fullName>
    </recommendedName>
</protein>
<feature type="region of interest" description="Disordered" evidence="2">
    <location>
        <begin position="1"/>
        <end position="36"/>
    </location>
</feature>
<dbReference type="GO" id="GO:0008270">
    <property type="term" value="F:zinc ion binding"/>
    <property type="evidence" value="ECO:0007669"/>
    <property type="project" value="UniProtKB-KW"/>
</dbReference>
<dbReference type="EMBL" id="MU864962">
    <property type="protein sequence ID" value="KAK4463245.1"/>
    <property type="molecule type" value="Genomic_DNA"/>
</dbReference>
<dbReference type="SMART" id="SM00355">
    <property type="entry name" value="ZnF_C2H2"/>
    <property type="match status" value="1"/>
</dbReference>
<evidence type="ECO:0000256" key="1">
    <source>
        <dbReference type="PROSITE-ProRule" id="PRU00042"/>
    </source>
</evidence>
<proteinExistence type="predicted"/>
<comment type="caution">
    <text evidence="4">The sequence shown here is derived from an EMBL/GenBank/DDBJ whole genome shotgun (WGS) entry which is preliminary data.</text>
</comment>
<dbReference type="Proteomes" id="UP001321749">
    <property type="component" value="Unassembled WGS sequence"/>
</dbReference>
<dbReference type="InterPro" id="IPR013087">
    <property type="entry name" value="Znf_C2H2_type"/>
</dbReference>
<accession>A0AAV9HTD4</accession>
<evidence type="ECO:0000313" key="4">
    <source>
        <dbReference type="EMBL" id="KAK4463245.1"/>
    </source>
</evidence>
<dbReference type="PROSITE" id="PS50157">
    <property type="entry name" value="ZINC_FINGER_C2H2_2"/>
    <property type="match status" value="1"/>
</dbReference>
<evidence type="ECO:0000259" key="3">
    <source>
        <dbReference type="PROSITE" id="PS50157"/>
    </source>
</evidence>
<dbReference type="PROSITE" id="PS00028">
    <property type="entry name" value="ZINC_FINGER_C2H2_1"/>
    <property type="match status" value="1"/>
</dbReference>
<feature type="compositionally biased region" description="Polar residues" evidence="2">
    <location>
        <begin position="110"/>
        <end position="123"/>
    </location>
</feature>
<organism evidence="4 5">
    <name type="scientific">Cladorrhinum samala</name>
    <dbReference type="NCBI Taxonomy" id="585594"/>
    <lineage>
        <taxon>Eukaryota</taxon>
        <taxon>Fungi</taxon>
        <taxon>Dikarya</taxon>
        <taxon>Ascomycota</taxon>
        <taxon>Pezizomycotina</taxon>
        <taxon>Sordariomycetes</taxon>
        <taxon>Sordariomycetidae</taxon>
        <taxon>Sordariales</taxon>
        <taxon>Podosporaceae</taxon>
        <taxon>Cladorrhinum</taxon>
    </lineage>
</organism>
<keyword evidence="1" id="KW-0863">Zinc-finger</keyword>